<organism evidence="2 3">
    <name type="scientific">Cladophialophora chaetospira</name>
    <dbReference type="NCBI Taxonomy" id="386627"/>
    <lineage>
        <taxon>Eukaryota</taxon>
        <taxon>Fungi</taxon>
        <taxon>Dikarya</taxon>
        <taxon>Ascomycota</taxon>
        <taxon>Pezizomycotina</taxon>
        <taxon>Eurotiomycetes</taxon>
        <taxon>Chaetothyriomycetidae</taxon>
        <taxon>Chaetothyriales</taxon>
        <taxon>Herpotrichiellaceae</taxon>
        <taxon>Cladophialophora</taxon>
    </lineage>
</organism>
<keyword evidence="3" id="KW-1185">Reference proteome</keyword>
<proteinExistence type="predicted"/>
<comment type="caution">
    <text evidence="2">The sequence shown here is derived from an EMBL/GenBank/DDBJ whole genome shotgun (WGS) entry which is preliminary data.</text>
</comment>
<evidence type="ECO:0000256" key="1">
    <source>
        <dbReference type="SAM" id="MobiDB-lite"/>
    </source>
</evidence>
<feature type="compositionally biased region" description="Low complexity" evidence="1">
    <location>
        <begin position="137"/>
        <end position="149"/>
    </location>
</feature>
<gene>
    <name evidence="2" type="ORF">H2200_010981</name>
</gene>
<feature type="region of interest" description="Disordered" evidence="1">
    <location>
        <begin position="89"/>
        <end position="160"/>
    </location>
</feature>
<sequence>MAANSLEWTDAKLKSLLAVLDEINQQSLFGTLKHARQHIASKNLLRDFDDAHIQRKLVEIALIAGTTPAPLVKHWKDHKDAVEEYYFPRSAGSDSSKRPSKTPATGRRPTKSRTKSLPSPANKSKRDKQRHNRRQQSHSSTLSQQSSHPSNPPHGQEQQLEDDVVLPTVETAGRASNHGRVHRYFAGVESLAKNYPKLQDEFIRHWTTSGFNRQFEDALWNNTPRPAFSRILQSIDEGVKSFCKAQPLAQLTFSKLTQGSLSLARTCVNAHERTDVEQDLNSILGDPFITHATILRAFGAAAIFVWALGNPYGSLPTDRPEHAQRSVNGRLLGFCEENMPQLVEILRKEDRLAYLEEVVQPTLPGLARQYQRDLFEVFNSLRVPPGPPEPWQYAITDAENSQGRSREYRGWHQHEFERSIEQAFLAALEFRLLIERIDKSTDGYAFDFPRVGDDFDSEYMTVASSTVRDGELTEENKVILCLCPAINRAYNLDTPNPEYACILKAVVLVEGYEIDHNLLGYPIPRDRTPELPNESPSP</sequence>
<dbReference type="AlphaFoldDB" id="A0AA39CE16"/>
<feature type="compositionally biased region" description="Basic residues" evidence="1">
    <location>
        <begin position="123"/>
        <end position="136"/>
    </location>
</feature>
<evidence type="ECO:0000313" key="2">
    <source>
        <dbReference type="EMBL" id="KAJ9604866.1"/>
    </source>
</evidence>
<accession>A0AA39CE16</accession>
<protein>
    <submittedName>
        <fullName evidence="2">Uncharacterized protein</fullName>
    </submittedName>
</protein>
<reference evidence="2" key="1">
    <citation type="submission" date="2022-10" db="EMBL/GenBank/DDBJ databases">
        <title>Culturing micro-colonial fungi from biological soil crusts in the Mojave desert and describing Neophaeococcomyces mojavensis, and introducing the new genera and species Taxawa tesnikishii.</title>
        <authorList>
            <person name="Kurbessoian T."/>
            <person name="Stajich J.E."/>
        </authorList>
    </citation>
    <scope>NUCLEOTIDE SEQUENCE</scope>
    <source>
        <strain evidence="2">TK_41</strain>
    </source>
</reference>
<dbReference type="Proteomes" id="UP001172673">
    <property type="component" value="Unassembled WGS sequence"/>
</dbReference>
<dbReference type="EMBL" id="JAPDRK010000018">
    <property type="protein sequence ID" value="KAJ9604866.1"/>
    <property type="molecule type" value="Genomic_DNA"/>
</dbReference>
<evidence type="ECO:0000313" key="3">
    <source>
        <dbReference type="Proteomes" id="UP001172673"/>
    </source>
</evidence>
<name>A0AA39CE16_9EURO</name>